<evidence type="ECO:0000256" key="7">
    <source>
        <dbReference type="ARBA" id="ARBA00022795"/>
    </source>
</evidence>
<dbReference type="Pfam" id="PF02108">
    <property type="entry name" value="FliH"/>
    <property type="match status" value="1"/>
</dbReference>
<keyword evidence="12" id="KW-0966">Cell projection</keyword>
<feature type="region of interest" description="Disordered" evidence="10">
    <location>
        <begin position="1"/>
        <end position="64"/>
    </location>
</feature>
<keyword evidence="8" id="KW-0653">Protein transport</keyword>
<accession>A0A157M0Y5</accession>
<dbReference type="NCBIfam" id="NF004270">
    <property type="entry name" value="PRK05687.2-1"/>
    <property type="match status" value="1"/>
</dbReference>
<dbReference type="OrthoDB" id="5296952at2"/>
<evidence type="ECO:0000256" key="5">
    <source>
        <dbReference type="ARBA" id="ARBA00022448"/>
    </source>
</evidence>
<dbReference type="Proteomes" id="UP000077037">
    <property type="component" value="Unassembled WGS sequence"/>
</dbReference>
<evidence type="ECO:0000256" key="4">
    <source>
        <dbReference type="ARBA" id="ARBA00016507"/>
    </source>
</evidence>
<keyword evidence="7" id="KW-1005">Bacterial flagellum biogenesis</keyword>
<evidence type="ECO:0000256" key="2">
    <source>
        <dbReference type="ARBA" id="ARBA00004496"/>
    </source>
</evidence>
<dbReference type="PRINTS" id="PR01003">
    <property type="entry name" value="FLGFLIH"/>
</dbReference>
<evidence type="ECO:0000256" key="1">
    <source>
        <dbReference type="ARBA" id="ARBA00003041"/>
    </source>
</evidence>
<dbReference type="GO" id="GO:0044781">
    <property type="term" value="P:bacterial-type flagellum organization"/>
    <property type="evidence" value="ECO:0007669"/>
    <property type="project" value="UniProtKB-KW"/>
</dbReference>
<gene>
    <name evidence="12" type="primary">fliH</name>
    <name evidence="12" type="ORF">SAMEA1982600_01013</name>
</gene>
<evidence type="ECO:0000256" key="10">
    <source>
        <dbReference type="SAM" id="MobiDB-lite"/>
    </source>
</evidence>
<comment type="subcellular location">
    <subcellularLocation>
        <location evidence="2">Cytoplasm</location>
    </subcellularLocation>
</comment>
<proteinExistence type="inferred from homology"/>
<dbReference type="GO" id="GO:0015031">
    <property type="term" value="P:protein transport"/>
    <property type="evidence" value="ECO:0007669"/>
    <property type="project" value="UniProtKB-KW"/>
</dbReference>
<dbReference type="PANTHER" id="PTHR34982">
    <property type="entry name" value="YOP PROTEINS TRANSLOCATION PROTEIN L"/>
    <property type="match status" value="1"/>
</dbReference>
<name>A0A157M0Y5_9BORD</name>
<sequence length="249" mass="27294">MSDRGPVAPTLSRRAAWQRWQMASFDEPQVEELPAEEAPPPDPGPDPEEVRQALREQARTEGHMQGMAEGLQQGLAEGREQGHQEGLAAGREAGHAEGLAQGREQGREEALHLHALASNLATSLRGVEEQMGQSLITLALDIAAQVVRQQLANDPQAMLAAVREVLHINPAPPQGALRLWIHPDDLELVRLHLADELKEGNWRVLADESITRGGCRAETPYGDIDATLQTRWRRVAASLGRSASWDEQP</sequence>
<evidence type="ECO:0000313" key="13">
    <source>
        <dbReference type="Proteomes" id="UP000077037"/>
    </source>
</evidence>
<keyword evidence="9" id="KW-1006">Bacterial flagellum protein export</keyword>
<comment type="function">
    <text evidence="1">Needed for flagellar regrowth and assembly.</text>
</comment>
<dbReference type="AlphaFoldDB" id="A0A157M0Y5"/>
<feature type="compositionally biased region" description="Basic and acidic residues" evidence="10">
    <location>
        <begin position="48"/>
        <end position="62"/>
    </location>
</feature>
<dbReference type="PANTHER" id="PTHR34982:SF1">
    <property type="entry name" value="FLAGELLAR ASSEMBLY PROTEIN FLIH"/>
    <property type="match status" value="1"/>
</dbReference>
<feature type="region of interest" description="Disordered" evidence="10">
    <location>
        <begin position="76"/>
        <end position="99"/>
    </location>
</feature>
<dbReference type="InterPro" id="IPR051472">
    <property type="entry name" value="T3SS_Stator/FliH"/>
</dbReference>
<dbReference type="RefSeq" id="WP_066409373.1">
    <property type="nucleotide sequence ID" value="NZ_FKBS01000008.1"/>
</dbReference>
<keyword evidence="12" id="KW-0969">Cilium</keyword>
<keyword evidence="5" id="KW-0813">Transport</keyword>
<organism evidence="12 13">
    <name type="scientific">Bordetella ansorpii</name>
    <dbReference type="NCBI Taxonomy" id="288768"/>
    <lineage>
        <taxon>Bacteria</taxon>
        <taxon>Pseudomonadati</taxon>
        <taxon>Pseudomonadota</taxon>
        <taxon>Betaproteobacteria</taxon>
        <taxon>Burkholderiales</taxon>
        <taxon>Alcaligenaceae</taxon>
        <taxon>Bordetella</taxon>
    </lineage>
</organism>
<dbReference type="EMBL" id="FKBS01000008">
    <property type="protein sequence ID" value="SAI02792.1"/>
    <property type="molecule type" value="Genomic_DNA"/>
</dbReference>
<dbReference type="GO" id="GO:0071973">
    <property type="term" value="P:bacterial-type flagellum-dependent cell motility"/>
    <property type="evidence" value="ECO:0007669"/>
    <property type="project" value="InterPro"/>
</dbReference>
<evidence type="ECO:0000313" key="12">
    <source>
        <dbReference type="EMBL" id="SAI02792.1"/>
    </source>
</evidence>
<feature type="domain" description="Flagellar assembly protein FliH/Type III secretion system HrpE" evidence="11">
    <location>
        <begin position="108"/>
        <end position="235"/>
    </location>
</feature>
<evidence type="ECO:0000256" key="3">
    <source>
        <dbReference type="ARBA" id="ARBA00006602"/>
    </source>
</evidence>
<dbReference type="GO" id="GO:0009288">
    <property type="term" value="C:bacterial-type flagellum"/>
    <property type="evidence" value="ECO:0007669"/>
    <property type="project" value="InterPro"/>
</dbReference>
<keyword evidence="12" id="KW-0282">Flagellum</keyword>
<dbReference type="GO" id="GO:0003774">
    <property type="term" value="F:cytoskeletal motor activity"/>
    <property type="evidence" value="ECO:0007669"/>
    <property type="project" value="InterPro"/>
</dbReference>
<comment type="similarity">
    <text evidence="3">Belongs to the FliH family.</text>
</comment>
<evidence type="ECO:0000256" key="6">
    <source>
        <dbReference type="ARBA" id="ARBA00022490"/>
    </source>
</evidence>
<protein>
    <recommendedName>
        <fullName evidence="4">Flagellar assembly protein FliH</fullName>
    </recommendedName>
</protein>
<dbReference type="InterPro" id="IPR000563">
    <property type="entry name" value="Flag_FliH"/>
</dbReference>
<keyword evidence="6" id="KW-0963">Cytoplasm</keyword>
<evidence type="ECO:0000259" key="11">
    <source>
        <dbReference type="Pfam" id="PF02108"/>
    </source>
</evidence>
<evidence type="ECO:0000256" key="9">
    <source>
        <dbReference type="ARBA" id="ARBA00023225"/>
    </source>
</evidence>
<evidence type="ECO:0000256" key="8">
    <source>
        <dbReference type="ARBA" id="ARBA00022927"/>
    </source>
</evidence>
<dbReference type="GO" id="GO:0005829">
    <property type="term" value="C:cytosol"/>
    <property type="evidence" value="ECO:0007669"/>
    <property type="project" value="TreeGrafter"/>
</dbReference>
<dbReference type="InterPro" id="IPR018035">
    <property type="entry name" value="Flagellar_FliH/T3SS_HrpE"/>
</dbReference>
<reference evidence="12 13" key="1">
    <citation type="submission" date="2016-03" db="EMBL/GenBank/DDBJ databases">
        <authorList>
            <consortium name="Pathogen Informatics"/>
        </authorList>
    </citation>
    <scope>NUCLEOTIDE SEQUENCE [LARGE SCALE GENOMIC DNA]</scope>
    <source>
        <strain evidence="12 13">NCTC13364</strain>
    </source>
</reference>